<dbReference type="InterPro" id="IPR009606">
    <property type="entry name" value="DEAL/Modifying_wall_lignin1/2"/>
</dbReference>
<comment type="similarity">
    <text evidence="6">Belongs to the DESIGUAL family.</text>
</comment>
<dbReference type="PANTHER" id="PTHR31769">
    <property type="entry name" value="OS07G0462200 PROTEIN-RELATED"/>
    <property type="match status" value="1"/>
</dbReference>
<evidence type="ECO:0000256" key="6">
    <source>
        <dbReference type="ARBA" id="ARBA00029467"/>
    </source>
</evidence>
<comment type="subcellular location">
    <subcellularLocation>
        <location evidence="1">Endomembrane system</location>
        <topology evidence="1">Multi-pass membrane protein</topology>
    </subcellularLocation>
</comment>
<feature type="transmembrane region" description="Helical" evidence="8">
    <location>
        <begin position="93"/>
        <end position="112"/>
    </location>
</feature>
<keyword evidence="2 8" id="KW-0812">Transmembrane</keyword>
<evidence type="ECO:0000313" key="10">
    <source>
        <dbReference type="EMBL" id="CAL4893752.1"/>
    </source>
</evidence>
<dbReference type="InterPro" id="IPR052222">
    <property type="entry name" value="DESIGUAL"/>
</dbReference>
<evidence type="ECO:0000256" key="5">
    <source>
        <dbReference type="ARBA" id="ARBA00023136"/>
    </source>
</evidence>
<feature type="chain" id="PRO_5044787723" evidence="9">
    <location>
        <begin position="21"/>
        <end position="205"/>
    </location>
</feature>
<feature type="transmembrane region" description="Helical" evidence="8">
    <location>
        <begin position="50"/>
        <end position="73"/>
    </location>
</feature>
<accession>A0ABC8VMR7</accession>
<feature type="region of interest" description="Disordered" evidence="7">
    <location>
        <begin position="168"/>
        <end position="205"/>
    </location>
</feature>
<feature type="signal peptide" evidence="9">
    <location>
        <begin position="1"/>
        <end position="20"/>
    </location>
</feature>
<evidence type="ECO:0000256" key="7">
    <source>
        <dbReference type="SAM" id="MobiDB-lite"/>
    </source>
</evidence>
<evidence type="ECO:0000313" key="11">
    <source>
        <dbReference type="Proteomes" id="UP001497457"/>
    </source>
</evidence>
<evidence type="ECO:0000256" key="2">
    <source>
        <dbReference type="ARBA" id="ARBA00022692"/>
    </source>
</evidence>
<sequence length="205" mass="20747">MDASVAVLSVVVLLFAVASAVLGFMAESKTLTPDEIEYSGGVCVYPAKPAYTLGICAAALLVAAQIIVSVAGVCCGCFKPRGGGAPGPKRKKAASSIVLSWVAAAAAAASYAQGVSWNAATTRGAVVDGLLIKCEYLRGAVFRRAALLGLAAAVLGICAYAILRERPAGDEPKPDDGQQPAVGHAQNAQQQQVAPITPPQVASIV</sequence>
<keyword evidence="11" id="KW-1185">Reference proteome</keyword>
<dbReference type="Proteomes" id="UP001497457">
    <property type="component" value="Chromosome 10rd"/>
</dbReference>
<organism evidence="10 11">
    <name type="scientific">Urochloa decumbens</name>
    <dbReference type="NCBI Taxonomy" id="240449"/>
    <lineage>
        <taxon>Eukaryota</taxon>
        <taxon>Viridiplantae</taxon>
        <taxon>Streptophyta</taxon>
        <taxon>Embryophyta</taxon>
        <taxon>Tracheophyta</taxon>
        <taxon>Spermatophyta</taxon>
        <taxon>Magnoliopsida</taxon>
        <taxon>Liliopsida</taxon>
        <taxon>Poales</taxon>
        <taxon>Poaceae</taxon>
        <taxon>PACMAD clade</taxon>
        <taxon>Panicoideae</taxon>
        <taxon>Panicodae</taxon>
        <taxon>Paniceae</taxon>
        <taxon>Melinidinae</taxon>
        <taxon>Urochloa</taxon>
    </lineage>
</organism>
<dbReference type="AlphaFoldDB" id="A0ABC8VMR7"/>
<evidence type="ECO:0000256" key="1">
    <source>
        <dbReference type="ARBA" id="ARBA00004127"/>
    </source>
</evidence>
<dbReference type="Pfam" id="PF06749">
    <property type="entry name" value="DUF1218"/>
    <property type="match status" value="1"/>
</dbReference>
<evidence type="ECO:0000256" key="4">
    <source>
        <dbReference type="ARBA" id="ARBA00022989"/>
    </source>
</evidence>
<dbReference type="GO" id="GO:0012505">
    <property type="term" value="C:endomembrane system"/>
    <property type="evidence" value="ECO:0007669"/>
    <property type="project" value="UniProtKB-SubCell"/>
</dbReference>
<feature type="transmembrane region" description="Helical" evidence="8">
    <location>
        <begin position="145"/>
        <end position="163"/>
    </location>
</feature>
<name>A0ABC8VMR7_9POAL</name>
<keyword evidence="4 8" id="KW-1133">Transmembrane helix</keyword>
<keyword evidence="3 9" id="KW-0732">Signal</keyword>
<keyword evidence="5 8" id="KW-0472">Membrane</keyword>
<evidence type="ECO:0000256" key="8">
    <source>
        <dbReference type="SAM" id="Phobius"/>
    </source>
</evidence>
<reference evidence="11" key="1">
    <citation type="submission" date="2024-06" db="EMBL/GenBank/DDBJ databases">
        <authorList>
            <person name="Ryan C."/>
        </authorList>
    </citation>
    <scope>NUCLEOTIDE SEQUENCE [LARGE SCALE GENOMIC DNA]</scope>
</reference>
<dbReference type="EMBL" id="OZ075120">
    <property type="protein sequence ID" value="CAL4893752.1"/>
    <property type="molecule type" value="Genomic_DNA"/>
</dbReference>
<reference evidence="10 11" key="2">
    <citation type="submission" date="2024-10" db="EMBL/GenBank/DDBJ databases">
        <authorList>
            <person name="Ryan C."/>
        </authorList>
    </citation>
    <scope>NUCLEOTIDE SEQUENCE [LARGE SCALE GENOMIC DNA]</scope>
</reference>
<protein>
    <submittedName>
        <fullName evidence="10">Uncharacterized protein</fullName>
    </submittedName>
</protein>
<proteinExistence type="inferred from homology"/>
<gene>
    <name evidence="10" type="ORF">URODEC1_LOCUS4966</name>
</gene>
<evidence type="ECO:0000256" key="9">
    <source>
        <dbReference type="SAM" id="SignalP"/>
    </source>
</evidence>
<evidence type="ECO:0000256" key="3">
    <source>
        <dbReference type="ARBA" id="ARBA00022729"/>
    </source>
</evidence>